<dbReference type="RefSeq" id="WP_028530223.1">
    <property type="nucleotide sequence ID" value="NZ_CABLBR010000049.1"/>
</dbReference>
<organism evidence="5 6">
    <name type="scientific">Ruminococcus gauvreauii</name>
    <dbReference type="NCBI Taxonomy" id="438033"/>
    <lineage>
        <taxon>Bacteria</taxon>
        <taxon>Bacillati</taxon>
        <taxon>Bacillota</taxon>
        <taxon>Clostridia</taxon>
        <taxon>Eubacteriales</taxon>
        <taxon>Oscillospiraceae</taxon>
        <taxon>Ruminococcus</taxon>
    </lineage>
</organism>
<dbReference type="InterPro" id="IPR016181">
    <property type="entry name" value="Acyl_CoA_acyltransferase"/>
</dbReference>
<dbReference type="InterPro" id="IPR051531">
    <property type="entry name" value="N-acetyltransferase"/>
</dbReference>
<proteinExistence type="inferred from homology"/>
<feature type="domain" description="N-acetyltransferase" evidence="4">
    <location>
        <begin position="11"/>
        <end position="167"/>
    </location>
</feature>
<dbReference type="PANTHER" id="PTHR43792:SF8">
    <property type="entry name" value="[RIBOSOMAL PROTEIN US5]-ALANINE N-ACETYLTRANSFERASE"/>
    <property type="match status" value="1"/>
</dbReference>
<evidence type="ECO:0000256" key="3">
    <source>
        <dbReference type="ARBA" id="ARBA00038502"/>
    </source>
</evidence>
<dbReference type="Gene3D" id="3.40.630.30">
    <property type="match status" value="1"/>
</dbReference>
<name>A0ABY5VJH7_9FIRM</name>
<evidence type="ECO:0000256" key="2">
    <source>
        <dbReference type="ARBA" id="ARBA00023315"/>
    </source>
</evidence>
<gene>
    <name evidence="5" type="ORF">NQ502_06915</name>
</gene>
<dbReference type="Proteomes" id="UP001060164">
    <property type="component" value="Chromosome"/>
</dbReference>
<comment type="similarity">
    <text evidence="3">Belongs to the acetyltransferase family. RimJ subfamily.</text>
</comment>
<keyword evidence="1" id="KW-0808">Transferase</keyword>
<dbReference type="PANTHER" id="PTHR43792">
    <property type="entry name" value="GNAT FAMILY, PUTATIVE (AFU_ORTHOLOGUE AFUA_3G00765)-RELATED-RELATED"/>
    <property type="match status" value="1"/>
</dbReference>
<reference evidence="5" key="1">
    <citation type="journal article" date="2022" name="Cell">
        <title>Design, construction, and in vivo augmentation of a complex gut microbiome.</title>
        <authorList>
            <person name="Cheng A.G."/>
            <person name="Ho P.Y."/>
            <person name="Aranda-Diaz A."/>
            <person name="Jain S."/>
            <person name="Yu F.B."/>
            <person name="Meng X."/>
            <person name="Wang M."/>
            <person name="Iakiviak M."/>
            <person name="Nagashima K."/>
            <person name="Zhao A."/>
            <person name="Murugkar P."/>
            <person name="Patil A."/>
            <person name="Atabakhsh K."/>
            <person name="Weakley A."/>
            <person name="Yan J."/>
            <person name="Brumbaugh A.R."/>
            <person name="Higginbottom S."/>
            <person name="Dimas A."/>
            <person name="Shiver A.L."/>
            <person name="Deutschbauer A."/>
            <person name="Neff N."/>
            <person name="Sonnenburg J.L."/>
            <person name="Huang K.C."/>
            <person name="Fischbach M.A."/>
        </authorList>
    </citation>
    <scope>NUCLEOTIDE SEQUENCE</scope>
    <source>
        <strain evidence="5">DSM 19829</strain>
    </source>
</reference>
<evidence type="ECO:0000256" key="1">
    <source>
        <dbReference type="ARBA" id="ARBA00022679"/>
    </source>
</evidence>
<dbReference type="PROSITE" id="PS51186">
    <property type="entry name" value="GNAT"/>
    <property type="match status" value="1"/>
</dbReference>
<evidence type="ECO:0000313" key="5">
    <source>
        <dbReference type="EMBL" id="UWP60760.1"/>
    </source>
</evidence>
<dbReference type="EMBL" id="CP102290">
    <property type="protein sequence ID" value="UWP60760.1"/>
    <property type="molecule type" value="Genomic_DNA"/>
</dbReference>
<protein>
    <submittedName>
        <fullName evidence="5">GNAT family N-acetyltransferase</fullName>
    </submittedName>
</protein>
<evidence type="ECO:0000313" key="6">
    <source>
        <dbReference type="Proteomes" id="UP001060164"/>
    </source>
</evidence>
<keyword evidence="6" id="KW-1185">Reference proteome</keyword>
<sequence length="170" mass="19387">MNFELRKWKLEYIADVARYADNEKIAANLRNVFPYPYTRQDAENYVRSCAENTEERQLCRAIVAEGHTIGSIGIFCGSDVYEKSAELGYWLAEDFWGKGIMTEAVRRICREAFAAFDIVRIYAEPFAHNAGSRGVLEKAGFTLEGIMRKGVFKNGELCDYCMYSLLKGEC</sequence>
<dbReference type="Pfam" id="PF13302">
    <property type="entry name" value="Acetyltransf_3"/>
    <property type="match status" value="1"/>
</dbReference>
<accession>A0ABY5VJH7</accession>
<dbReference type="InterPro" id="IPR000182">
    <property type="entry name" value="GNAT_dom"/>
</dbReference>
<keyword evidence="2" id="KW-0012">Acyltransferase</keyword>
<dbReference type="SUPFAM" id="SSF55729">
    <property type="entry name" value="Acyl-CoA N-acyltransferases (Nat)"/>
    <property type="match status" value="1"/>
</dbReference>
<evidence type="ECO:0000259" key="4">
    <source>
        <dbReference type="PROSITE" id="PS51186"/>
    </source>
</evidence>